<comment type="caution">
    <text evidence="1">The sequence shown here is derived from an EMBL/GenBank/DDBJ whole genome shotgun (WGS) entry which is preliminary data.</text>
</comment>
<sequence>MFNPHEQNKRSDAITMCKRRKRKKEIIMLNPWCMVEVIMPRSTKQSLLNLIRTGWKSTLTGAFGYFDQKLHRRTSARPISKAWQLRHCLCSTWCRKARVYMPTYSSYRAPSGKERKGERRKKRASFRVGSSVLSLIAPM</sequence>
<evidence type="ECO:0000313" key="1">
    <source>
        <dbReference type="EMBL" id="GFU47347.1"/>
    </source>
</evidence>
<dbReference type="EMBL" id="BMAW01086450">
    <property type="protein sequence ID" value="GFU47347.1"/>
    <property type="molecule type" value="Genomic_DNA"/>
</dbReference>
<organism evidence="1 2">
    <name type="scientific">Nephila pilipes</name>
    <name type="common">Giant wood spider</name>
    <name type="synonym">Nephila maculata</name>
    <dbReference type="NCBI Taxonomy" id="299642"/>
    <lineage>
        <taxon>Eukaryota</taxon>
        <taxon>Metazoa</taxon>
        <taxon>Ecdysozoa</taxon>
        <taxon>Arthropoda</taxon>
        <taxon>Chelicerata</taxon>
        <taxon>Arachnida</taxon>
        <taxon>Araneae</taxon>
        <taxon>Araneomorphae</taxon>
        <taxon>Entelegynae</taxon>
        <taxon>Araneoidea</taxon>
        <taxon>Nephilidae</taxon>
        <taxon>Nephila</taxon>
    </lineage>
</organism>
<name>A0A8X6QZ99_NEPPI</name>
<reference evidence="1" key="1">
    <citation type="submission" date="2020-08" db="EMBL/GenBank/DDBJ databases">
        <title>Multicomponent nature underlies the extraordinary mechanical properties of spider dragline silk.</title>
        <authorList>
            <person name="Kono N."/>
            <person name="Nakamura H."/>
            <person name="Mori M."/>
            <person name="Yoshida Y."/>
            <person name="Ohtoshi R."/>
            <person name="Malay A.D."/>
            <person name="Moran D.A.P."/>
            <person name="Tomita M."/>
            <person name="Numata K."/>
            <person name="Arakawa K."/>
        </authorList>
    </citation>
    <scope>NUCLEOTIDE SEQUENCE</scope>
</reference>
<gene>
    <name evidence="1" type="ORF">NPIL_82211</name>
</gene>
<accession>A0A8X6QZ99</accession>
<proteinExistence type="predicted"/>
<evidence type="ECO:0000313" key="2">
    <source>
        <dbReference type="Proteomes" id="UP000887013"/>
    </source>
</evidence>
<keyword evidence="2" id="KW-1185">Reference proteome</keyword>
<protein>
    <submittedName>
        <fullName evidence="1">Uncharacterized protein</fullName>
    </submittedName>
</protein>
<dbReference type="Proteomes" id="UP000887013">
    <property type="component" value="Unassembled WGS sequence"/>
</dbReference>
<dbReference type="AlphaFoldDB" id="A0A8X6QZ99"/>